<reference evidence="5 6" key="1">
    <citation type="submission" date="2024-05" db="EMBL/GenBank/DDBJ databases">
        <title>Genetic variation in Jamaican populations of the coffee berry borer (Hypothenemus hampei).</title>
        <authorList>
            <person name="Errbii M."/>
            <person name="Myrie A."/>
        </authorList>
    </citation>
    <scope>NUCLEOTIDE SEQUENCE [LARGE SCALE GENOMIC DNA]</scope>
    <source>
        <strain evidence="5">JA-Hopewell-2020-01-JO</strain>
        <tissue evidence="5">Whole body</tissue>
    </source>
</reference>
<evidence type="ECO:0000313" key="6">
    <source>
        <dbReference type="Proteomes" id="UP001566132"/>
    </source>
</evidence>
<evidence type="ECO:0008006" key="7">
    <source>
        <dbReference type="Google" id="ProtNLM"/>
    </source>
</evidence>
<keyword evidence="4" id="KW-1133">Transmembrane helix</keyword>
<dbReference type="InterPro" id="IPR008733">
    <property type="entry name" value="PEX11"/>
</dbReference>
<dbReference type="EMBL" id="JBDJPC010000003">
    <property type="protein sequence ID" value="KAL1509483.1"/>
    <property type="molecule type" value="Genomic_DNA"/>
</dbReference>
<keyword evidence="2" id="KW-0576">Peroxisome</keyword>
<keyword evidence="4" id="KW-0812">Transmembrane</keyword>
<sequence>MCDTFNSILNETCTLLETYKGRDKVIRTLCYLSRLIGELQSNPELQKKFATFGSQMSATRTTLRLFDDVLVLKNSIQYGFGRNEPDKYMALMGITSNILDHIFLPLEKVSWLAKHKLLTGIDNSKWDTASSTCWVLTSYLTVLKTMRYLMLLERHQSCVRERKGMSLEEFNKLKIFHLWTLLRAILDFTHAVNTLPPGYLWSSKLKPWFVSLVGTGSSLIGLYLIIYKRWLK</sequence>
<dbReference type="AlphaFoldDB" id="A0ABD1F2K4"/>
<dbReference type="PANTHER" id="PTHR20990">
    <property type="entry name" value="PEROXISOMAL BIOGENESIS FACTOR 11"/>
    <property type="match status" value="1"/>
</dbReference>
<feature type="transmembrane region" description="Helical" evidence="4">
    <location>
        <begin position="208"/>
        <end position="227"/>
    </location>
</feature>
<dbReference type="Proteomes" id="UP001566132">
    <property type="component" value="Unassembled WGS sequence"/>
</dbReference>
<dbReference type="InterPro" id="IPR026510">
    <property type="entry name" value="PEX11C_met"/>
</dbReference>
<evidence type="ECO:0000256" key="3">
    <source>
        <dbReference type="ARBA" id="ARBA00046271"/>
    </source>
</evidence>
<accession>A0ABD1F2K4</accession>
<dbReference type="PANTHER" id="PTHR20990:SF1">
    <property type="entry name" value="PEROXISOMAL MEMBRANE PROTEIN 11C"/>
    <property type="match status" value="1"/>
</dbReference>
<gene>
    <name evidence="5" type="ORF">ABEB36_004208</name>
</gene>
<evidence type="ECO:0000256" key="1">
    <source>
        <dbReference type="ARBA" id="ARBA00023136"/>
    </source>
</evidence>
<dbReference type="Pfam" id="PF05648">
    <property type="entry name" value="PEX11"/>
    <property type="match status" value="1"/>
</dbReference>
<evidence type="ECO:0000313" key="5">
    <source>
        <dbReference type="EMBL" id="KAL1509483.1"/>
    </source>
</evidence>
<keyword evidence="6" id="KW-1185">Reference proteome</keyword>
<name>A0ABD1F2K4_HYPHA</name>
<protein>
    <recommendedName>
        <fullName evidence="7">Peroxisomal membrane protein 11C</fullName>
    </recommendedName>
</protein>
<keyword evidence="1 4" id="KW-0472">Membrane</keyword>
<comment type="caution">
    <text evidence="5">The sequence shown here is derived from an EMBL/GenBank/DDBJ whole genome shotgun (WGS) entry which is preliminary data.</text>
</comment>
<organism evidence="5 6">
    <name type="scientific">Hypothenemus hampei</name>
    <name type="common">Coffee berry borer</name>
    <dbReference type="NCBI Taxonomy" id="57062"/>
    <lineage>
        <taxon>Eukaryota</taxon>
        <taxon>Metazoa</taxon>
        <taxon>Ecdysozoa</taxon>
        <taxon>Arthropoda</taxon>
        <taxon>Hexapoda</taxon>
        <taxon>Insecta</taxon>
        <taxon>Pterygota</taxon>
        <taxon>Neoptera</taxon>
        <taxon>Endopterygota</taxon>
        <taxon>Coleoptera</taxon>
        <taxon>Polyphaga</taxon>
        <taxon>Cucujiformia</taxon>
        <taxon>Curculionidae</taxon>
        <taxon>Scolytinae</taxon>
        <taxon>Hypothenemus</taxon>
    </lineage>
</organism>
<dbReference type="GO" id="GO:0005778">
    <property type="term" value="C:peroxisomal membrane"/>
    <property type="evidence" value="ECO:0007669"/>
    <property type="project" value="UniProtKB-SubCell"/>
</dbReference>
<evidence type="ECO:0000256" key="2">
    <source>
        <dbReference type="ARBA" id="ARBA00023140"/>
    </source>
</evidence>
<proteinExistence type="predicted"/>
<comment type="subcellular location">
    <subcellularLocation>
        <location evidence="3">Peroxisome membrane</location>
    </subcellularLocation>
</comment>
<evidence type="ECO:0000256" key="4">
    <source>
        <dbReference type="SAM" id="Phobius"/>
    </source>
</evidence>